<evidence type="ECO:0000313" key="2">
    <source>
        <dbReference type="Proteomes" id="UP000234212"/>
    </source>
</evidence>
<dbReference type="AntiFam" id="ANF00266">
    <property type="entry name" value="DNA repeat translations related to WP_020751851.1"/>
</dbReference>
<organism evidence="1 2">
    <name type="scientific">Lacticaseibacillus rhamnosus</name>
    <name type="common">Lactobacillus rhamnosus</name>
    <dbReference type="NCBI Taxonomy" id="47715"/>
    <lineage>
        <taxon>Bacteria</taxon>
        <taxon>Bacillati</taxon>
        <taxon>Bacillota</taxon>
        <taxon>Bacilli</taxon>
        <taxon>Lactobacillales</taxon>
        <taxon>Lactobacillaceae</taxon>
        <taxon>Lacticaseibacillus</taxon>
    </lineage>
</organism>
<evidence type="ECO:0000313" key="1">
    <source>
        <dbReference type="EMBL" id="PLA55519.1"/>
    </source>
</evidence>
<proteinExistence type="predicted"/>
<accession>A0AAP8LV50</accession>
<dbReference type="AlphaFoldDB" id="A0AAP8LV50"/>
<protein>
    <submittedName>
        <fullName evidence="1">Alpha-galactosidase</fullName>
    </submittedName>
</protein>
<name>A0AAP8LV50_LACRH</name>
<gene>
    <name evidence="1" type="ORF">CYJ91_12440</name>
</gene>
<reference evidence="1 2" key="1">
    <citation type="submission" date="2017-12" db="EMBL/GenBank/DDBJ databases">
        <title>Phylogenetic diversity of female urinary microbiome.</title>
        <authorList>
            <person name="Thomas-White K."/>
            <person name="Wolfe A.J."/>
        </authorList>
    </citation>
    <scope>NUCLEOTIDE SEQUENCE [LARGE SCALE GENOMIC DNA]</scope>
    <source>
        <strain evidence="1 2">UMB0004</strain>
    </source>
</reference>
<dbReference type="Proteomes" id="UP000234212">
    <property type="component" value="Unassembled WGS sequence"/>
</dbReference>
<dbReference type="EMBL" id="PKJX01000008">
    <property type="protein sequence ID" value="PLA55519.1"/>
    <property type="molecule type" value="Genomic_DNA"/>
</dbReference>
<sequence>MAKCGPSRLRPLMFWLMPITRSPAQGSACKDLERNGQSPAITLKDTYTPVSNRAGSRLQKSRLDHVELIKAAFLTYTTMANNYLTCFGVP</sequence>
<dbReference type="NCBIfam" id="NF040509">
    <property type="entry name" value="Lacto_palin_RPT"/>
    <property type="match status" value="1"/>
</dbReference>
<comment type="caution">
    <text evidence="1">The sequence shown here is derived from an EMBL/GenBank/DDBJ whole genome shotgun (WGS) entry which is preliminary data.</text>
</comment>